<proteinExistence type="predicted"/>
<evidence type="ECO:0000313" key="3">
    <source>
        <dbReference type="WBParaSite" id="TCONS_00006804.p1"/>
    </source>
</evidence>
<dbReference type="Gene3D" id="2.130.10.10">
    <property type="entry name" value="YVTN repeat-like/Quinoprotein amine dehydrogenase"/>
    <property type="match status" value="1"/>
</dbReference>
<evidence type="ECO:0000313" key="1">
    <source>
        <dbReference type="Proteomes" id="UP000035681"/>
    </source>
</evidence>
<organism evidence="2">
    <name type="scientific">Strongyloides stercoralis</name>
    <name type="common">Threadworm</name>
    <dbReference type="NCBI Taxonomy" id="6248"/>
    <lineage>
        <taxon>Eukaryota</taxon>
        <taxon>Metazoa</taxon>
        <taxon>Ecdysozoa</taxon>
        <taxon>Nematoda</taxon>
        <taxon>Chromadorea</taxon>
        <taxon>Rhabditida</taxon>
        <taxon>Tylenchina</taxon>
        <taxon>Panagrolaimomorpha</taxon>
        <taxon>Strongyloidoidea</taxon>
        <taxon>Strongyloididae</taxon>
        <taxon>Strongyloides</taxon>
    </lineage>
</organism>
<evidence type="ECO:0000313" key="2">
    <source>
        <dbReference type="WBParaSite" id="SSTP_0000733700.1"/>
    </source>
</evidence>
<sequence>MSTITSLAYTNCSPQFFSFSTDYGYVCNIPIIQSQMDVIEFNNKFCEKKQNCNFMTGNDFISKIILYPFDGTLQCLLLQKNNLSQIVITTLDNQLVDEFKLLNYCDKILWNPNEIGNEKIACKQLNAIHIYDVEAGAVTQNFITNDILDFQWDNKNQNFIYSCDNFGMISIQDLRLLKDNKFGEKIRKCVKSQIELLDDYIFVTTNMGDCSIYDIRNQKRIINFELRSHYAPKDCLPIFSKHINCPIFKVKSIIDGYIYVYLYGTDFMIKKFSKTLECFDNEDKLIQTRHVYSINDFDFHSILPLLTSVSNRIDLSNLC</sequence>
<reference evidence="2" key="1">
    <citation type="submission" date="2015-08" db="UniProtKB">
        <authorList>
            <consortium name="WormBaseParasite"/>
        </authorList>
    </citation>
    <scope>IDENTIFICATION</scope>
</reference>
<dbReference type="InterPro" id="IPR015943">
    <property type="entry name" value="WD40/YVTN_repeat-like_dom_sf"/>
</dbReference>
<dbReference type="WBParaSite" id="SSTP_0000733700.1">
    <property type="protein sequence ID" value="SSTP_0000733700.1"/>
    <property type="gene ID" value="SSTP_0000733700"/>
</dbReference>
<dbReference type="SUPFAM" id="SSF50978">
    <property type="entry name" value="WD40 repeat-like"/>
    <property type="match status" value="1"/>
</dbReference>
<protein>
    <submittedName>
        <fullName evidence="2 3">Uncharacterized protein</fullName>
    </submittedName>
</protein>
<dbReference type="AlphaFoldDB" id="A0A0K0ECX1"/>
<dbReference type="Proteomes" id="UP000035681">
    <property type="component" value="Unplaced"/>
</dbReference>
<dbReference type="WBParaSite" id="TCONS_00006804.p1">
    <property type="protein sequence ID" value="TCONS_00006804.p1"/>
    <property type="gene ID" value="XLOC_004911"/>
</dbReference>
<accession>A0A0K0ECX1</accession>
<keyword evidence="1" id="KW-1185">Reference proteome</keyword>
<name>A0A0K0ECX1_STRER</name>
<dbReference type="InterPro" id="IPR036322">
    <property type="entry name" value="WD40_repeat_dom_sf"/>
</dbReference>